<dbReference type="Proteomes" id="UP000005711">
    <property type="component" value="Unassembled WGS sequence"/>
</dbReference>
<comment type="caution">
    <text evidence="1">The sequence shown here is derived from an EMBL/GenBank/DDBJ whole genome shotgun (WGS) entry which is preliminary data.</text>
</comment>
<organism evidence="1 2">
    <name type="scientific">Peptoniphilus lacrimalis 315-B</name>
    <dbReference type="NCBI Taxonomy" id="596330"/>
    <lineage>
        <taxon>Bacteria</taxon>
        <taxon>Bacillati</taxon>
        <taxon>Bacillota</taxon>
        <taxon>Tissierellia</taxon>
        <taxon>Tissierellales</taxon>
        <taxon>Peptoniphilaceae</taxon>
        <taxon>Peptoniphilus</taxon>
    </lineage>
</organism>
<dbReference type="RefSeq" id="WP_004824886.1">
    <property type="nucleotide sequence ID" value="NZ_ADDO01000043.1"/>
</dbReference>
<dbReference type="EMBL" id="ADDO01000043">
    <property type="protein sequence ID" value="EFA90026.1"/>
    <property type="molecule type" value="Genomic_DNA"/>
</dbReference>
<gene>
    <name evidence="1" type="ORF">HMPREF0628_0816</name>
</gene>
<name>D1VTT2_9FIRM</name>
<dbReference type="AlphaFoldDB" id="D1VTT2"/>
<protein>
    <submittedName>
        <fullName evidence="1">Uncharacterized protein</fullName>
    </submittedName>
</protein>
<evidence type="ECO:0000313" key="1">
    <source>
        <dbReference type="EMBL" id="EFA90026.1"/>
    </source>
</evidence>
<proteinExistence type="predicted"/>
<sequence>MKIFNAFNRKKVSIYRKILETNFDIEALKNLNLSDGSYEYNIITKKESIKSISTRQLNNALDDFYGRQNSALEEFDDFFKKNRALEAQRPFLVNLMQKIEFSEDKLLGLSILLMRDSTVEESVKFGMLLSKYYDLRNYSKVEIIFKNLMKHPSFIYYGLEYLMSVDYGQIDDLYDKTFFYGKKIIEEKVWN</sequence>
<keyword evidence="2" id="KW-1185">Reference proteome</keyword>
<evidence type="ECO:0000313" key="2">
    <source>
        <dbReference type="Proteomes" id="UP000005711"/>
    </source>
</evidence>
<reference evidence="1 2" key="1">
    <citation type="submission" date="2009-12" db="EMBL/GenBank/DDBJ databases">
        <title>Genome Sequence of Peptoniphilus lacrimalis 315-B.</title>
        <authorList>
            <person name="Durkin A.S."/>
            <person name="Madupu R."/>
            <person name="Torralba M."/>
            <person name="Methe B."/>
            <person name="Sutton G."/>
            <person name="Strausberg R.L."/>
            <person name="Nelson K.E."/>
        </authorList>
    </citation>
    <scope>NUCLEOTIDE SEQUENCE [LARGE SCALE GENOMIC DNA]</scope>
    <source>
        <strain evidence="1 2">315-B</strain>
    </source>
</reference>
<accession>D1VTT2</accession>